<name>A0A0V0QN68_PSEPJ</name>
<evidence type="ECO:0000313" key="4">
    <source>
        <dbReference type="Proteomes" id="UP000054937"/>
    </source>
</evidence>
<gene>
    <name evidence="3" type="ORF">PPERSA_02787</name>
</gene>
<dbReference type="EMBL" id="LDAU01000131">
    <property type="protein sequence ID" value="KRX03408.1"/>
    <property type="molecule type" value="Genomic_DNA"/>
</dbReference>
<sequence>MNGFGEKNGDNYNQYHEMSEEINNNFSQNQNFQNNQNNKNIDLNDNYGKKQNKMKGVELQKIISQHEQEEMQDDDNYAYDDEQEEGKQQNNQKNNYNNSNHQNLQDNLSKFVDVQQISQHNQISQNQYNEQQKYNDLYYNQNKNFLLGDNQENEEYESQNQKSDSESEELDIDDFDANNVKKKKKFGKNRMMLLYLIIFFCLCGLSYLYYILIDSDFGLGIWSETKLPNIDWRYLIPENRIHRKRSCKTDAYAEAAVLLTEMYFSEQILSVQQLLDCDQATLGCHKGSNIYSIKYILNNKLALYEDYQTEDIKDGSYGMFQCKVNNIFNQDIFDFKVTEQYYSQKFYNKKTSKNINKNQQNDGKEGIMEDDDIIRLILNGDPDENQELEDLDFEENSEFDDLENEQNQDKELEQKSQIQNTIKFFKIPQDTTLKYLPSKQKGNCDKLRQMVQRGPVLVKMNDIKDILPHINLKRYNNRVIAHQDYDSTVMKEKPQHPVIIVGFTNDYWIILDTKGPGYGNKGMLKIKMGNYFNICNTGVQFYSKYTRINDQNISHLYEYVEQNIA</sequence>
<accession>A0A0V0QN68</accession>
<dbReference type="InterPro" id="IPR038765">
    <property type="entry name" value="Papain-like_cys_pep_sf"/>
</dbReference>
<keyword evidence="2" id="KW-1133">Transmembrane helix</keyword>
<dbReference type="InParanoid" id="A0A0V0QN68"/>
<dbReference type="Gene3D" id="3.90.70.10">
    <property type="entry name" value="Cysteine proteinases"/>
    <property type="match status" value="2"/>
</dbReference>
<feature type="region of interest" description="Disordered" evidence="1">
    <location>
        <begin position="28"/>
        <end position="49"/>
    </location>
</feature>
<evidence type="ECO:0008006" key="5">
    <source>
        <dbReference type="Google" id="ProtNLM"/>
    </source>
</evidence>
<feature type="region of interest" description="Disordered" evidence="1">
    <location>
        <begin position="80"/>
        <end position="103"/>
    </location>
</feature>
<evidence type="ECO:0000256" key="2">
    <source>
        <dbReference type="SAM" id="Phobius"/>
    </source>
</evidence>
<keyword evidence="4" id="KW-1185">Reference proteome</keyword>
<keyword evidence="2" id="KW-0812">Transmembrane</keyword>
<organism evidence="3 4">
    <name type="scientific">Pseudocohnilembus persalinus</name>
    <name type="common">Ciliate</name>
    <dbReference type="NCBI Taxonomy" id="266149"/>
    <lineage>
        <taxon>Eukaryota</taxon>
        <taxon>Sar</taxon>
        <taxon>Alveolata</taxon>
        <taxon>Ciliophora</taxon>
        <taxon>Intramacronucleata</taxon>
        <taxon>Oligohymenophorea</taxon>
        <taxon>Scuticociliatia</taxon>
        <taxon>Philasterida</taxon>
        <taxon>Pseudocohnilembidae</taxon>
        <taxon>Pseudocohnilembus</taxon>
    </lineage>
</organism>
<protein>
    <recommendedName>
        <fullName evidence="5">Peptidase C1A papain C-terminal domain-containing protein</fullName>
    </recommendedName>
</protein>
<comment type="caution">
    <text evidence="3">The sequence shown here is derived from an EMBL/GenBank/DDBJ whole genome shotgun (WGS) entry which is preliminary data.</text>
</comment>
<evidence type="ECO:0000313" key="3">
    <source>
        <dbReference type="EMBL" id="KRX03408.1"/>
    </source>
</evidence>
<feature type="transmembrane region" description="Helical" evidence="2">
    <location>
        <begin position="192"/>
        <end position="212"/>
    </location>
</feature>
<dbReference type="Proteomes" id="UP000054937">
    <property type="component" value="Unassembled WGS sequence"/>
</dbReference>
<proteinExistence type="predicted"/>
<feature type="compositionally biased region" description="Low complexity" evidence="1">
    <location>
        <begin position="28"/>
        <end position="46"/>
    </location>
</feature>
<keyword evidence="2" id="KW-0472">Membrane</keyword>
<reference evidence="3 4" key="1">
    <citation type="journal article" date="2015" name="Sci. Rep.">
        <title>Genome of the facultative scuticociliatosis pathogen Pseudocohnilembus persalinus provides insight into its virulence through horizontal gene transfer.</title>
        <authorList>
            <person name="Xiong J."/>
            <person name="Wang G."/>
            <person name="Cheng J."/>
            <person name="Tian M."/>
            <person name="Pan X."/>
            <person name="Warren A."/>
            <person name="Jiang C."/>
            <person name="Yuan D."/>
            <person name="Miao W."/>
        </authorList>
    </citation>
    <scope>NUCLEOTIDE SEQUENCE [LARGE SCALE GENOMIC DNA]</scope>
    <source>
        <strain evidence="3">36N120E</strain>
    </source>
</reference>
<dbReference type="AlphaFoldDB" id="A0A0V0QN68"/>
<feature type="compositionally biased region" description="Low complexity" evidence="1">
    <location>
        <begin position="88"/>
        <end position="103"/>
    </location>
</feature>
<evidence type="ECO:0000256" key="1">
    <source>
        <dbReference type="SAM" id="MobiDB-lite"/>
    </source>
</evidence>
<dbReference type="SUPFAM" id="SSF54001">
    <property type="entry name" value="Cysteine proteinases"/>
    <property type="match status" value="1"/>
</dbReference>